<keyword evidence="4 7" id="KW-1133">Transmembrane helix</keyword>
<evidence type="ECO:0000256" key="6">
    <source>
        <dbReference type="ARBA" id="ARBA00038076"/>
    </source>
</evidence>
<protein>
    <submittedName>
        <fullName evidence="10">FtsX-like permease family protein</fullName>
    </submittedName>
</protein>
<dbReference type="InterPro" id="IPR003838">
    <property type="entry name" value="ABC3_permease_C"/>
</dbReference>
<feature type="domain" description="ABC3 transporter permease C-terminal" evidence="8">
    <location>
        <begin position="281"/>
        <end position="394"/>
    </location>
</feature>
<dbReference type="Proteomes" id="UP000304912">
    <property type="component" value="Chromosome"/>
</dbReference>
<reference evidence="10 11" key="1">
    <citation type="submission" date="2019-04" db="EMBL/GenBank/DDBJ databases">
        <title>Salinimonas iocasae sp. nov., a halophilic bacterium isolated from the outer tube casing of tubeworms in Okinawa Trough.</title>
        <authorList>
            <person name="Zhang H."/>
            <person name="Wang H."/>
            <person name="Li C."/>
        </authorList>
    </citation>
    <scope>NUCLEOTIDE SEQUENCE [LARGE SCALE GENOMIC DNA]</scope>
    <source>
        <strain evidence="10 11">KX18D6</strain>
    </source>
</reference>
<dbReference type="InterPro" id="IPR025857">
    <property type="entry name" value="MacB_PCD"/>
</dbReference>
<dbReference type="PANTHER" id="PTHR30572:SF4">
    <property type="entry name" value="ABC TRANSPORTER PERMEASE YTRF"/>
    <property type="match status" value="1"/>
</dbReference>
<keyword evidence="11" id="KW-1185">Reference proteome</keyword>
<dbReference type="Pfam" id="PF12704">
    <property type="entry name" value="MacB_PCD"/>
    <property type="match status" value="1"/>
</dbReference>
<evidence type="ECO:0000313" key="10">
    <source>
        <dbReference type="EMBL" id="QCZ92045.1"/>
    </source>
</evidence>
<dbReference type="GO" id="GO:0005886">
    <property type="term" value="C:plasma membrane"/>
    <property type="evidence" value="ECO:0007669"/>
    <property type="project" value="UniProtKB-SubCell"/>
</dbReference>
<organism evidence="10 11">
    <name type="scientific">Salinimonas iocasae</name>
    <dbReference type="NCBI Taxonomy" id="2572577"/>
    <lineage>
        <taxon>Bacteria</taxon>
        <taxon>Pseudomonadati</taxon>
        <taxon>Pseudomonadota</taxon>
        <taxon>Gammaproteobacteria</taxon>
        <taxon>Alteromonadales</taxon>
        <taxon>Alteromonadaceae</taxon>
        <taxon>Alteromonas/Salinimonas group</taxon>
        <taxon>Salinimonas</taxon>
    </lineage>
</organism>
<dbReference type="OrthoDB" id="9770036at2"/>
<feature type="transmembrane region" description="Helical" evidence="7">
    <location>
        <begin position="322"/>
        <end position="346"/>
    </location>
</feature>
<keyword evidence="3 7" id="KW-0812">Transmembrane</keyword>
<evidence type="ECO:0000256" key="7">
    <source>
        <dbReference type="SAM" id="Phobius"/>
    </source>
</evidence>
<accession>A0A5B7Y9I1</accession>
<evidence type="ECO:0000313" key="11">
    <source>
        <dbReference type="Proteomes" id="UP000304912"/>
    </source>
</evidence>
<evidence type="ECO:0000256" key="2">
    <source>
        <dbReference type="ARBA" id="ARBA00022475"/>
    </source>
</evidence>
<evidence type="ECO:0000256" key="5">
    <source>
        <dbReference type="ARBA" id="ARBA00023136"/>
    </source>
</evidence>
<gene>
    <name evidence="10" type="ORF">FBQ74_00505</name>
</gene>
<dbReference type="GO" id="GO:0022857">
    <property type="term" value="F:transmembrane transporter activity"/>
    <property type="evidence" value="ECO:0007669"/>
    <property type="project" value="TreeGrafter"/>
</dbReference>
<dbReference type="RefSeq" id="WP_139754808.1">
    <property type="nucleotide sequence ID" value="NZ_CP039852.1"/>
</dbReference>
<feature type="transmembrane region" description="Helical" evidence="7">
    <location>
        <begin position="366"/>
        <end position="384"/>
    </location>
</feature>
<evidence type="ECO:0000256" key="3">
    <source>
        <dbReference type="ARBA" id="ARBA00022692"/>
    </source>
</evidence>
<evidence type="ECO:0000259" key="9">
    <source>
        <dbReference type="Pfam" id="PF12704"/>
    </source>
</evidence>
<dbReference type="EMBL" id="CP039852">
    <property type="protein sequence ID" value="QCZ92045.1"/>
    <property type="molecule type" value="Genomic_DNA"/>
</dbReference>
<dbReference type="InterPro" id="IPR050250">
    <property type="entry name" value="Macrolide_Exporter_MacB"/>
</dbReference>
<evidence type="ECO:0000259" key="8">
    <source>
        <dbReference type="Pfam" id="PF02687"/>
    </source>
</evidence>
<evidence type="ECO:0000256" key="4">
    <source>
        <dbReference type="ARBA" id="ARBA00022989"/>
    </source>
</evidence>
<dbReference type="Pfam" id="PF02687">
    <property type="entry name" value="FtsX"/>
    <property type="match status" value="1"/>
</dbReference>
<feature type="domain" description="MacB-like periplasmic core" evidence="9">
    <location>
        <begin position="41"/>
        <end position="244"/>
    </location>
</feature>
<evidence type="ECO:0000256" key="1">
    <source>
        <dbReference type="ARBA" id="ARBA00004651"/>
    </source>
</evidence>
<comment type="subcellular location">
    <subcellularLocation>
        <location evidence="1">Cell membrane</location>
        <topology evidence="1">Multi-pass membrane protein</topology>
    </subcellularLocation>
</comment>
<dbReference type="KEGG" id="salk:FBQ74_00505"/>
<sequence>MLEIKPIFNALRRSKVGAVLLLIQIAITTAIVSNAAFIINDRITYLNQDTGYPEESIFSFGVMTFGKERDISQQFEEDEAMLRNMPGVIDAALFSSVPLSGSGSSTSLRLKPEPQKSRTIPSAYLFADEHALSTLGLTLAEGRNFDINEVLVTQDRSKLTEVAIVSRAFLNEAFPDGDGLGQMVYMGDAPFKIIGVVEHMKGPWLKSGASDNVVIIPFIQAQSYQQIVVRTAPEDRADIMKQMEDKMLAAYDKRVVVNVIGLDENKAQYNASDVLMMRMLMVLIVVLVAVTALGIFGLTLFNISKRTRQIGTRRALGARKSAIIRYFLIENTMVCLAGLLIGAGLAVWLGHELISRFSVPPLSHTYVMITAAVVLIMSLLAVIFPARRAARISPSVATRSI</sequence>
<name>A0A5B7Y9I1_9ALTE</name>
<dbReference type="AlphaFoldDB" id="A0A5B7Y9I1"/>
<keyword evidence="2" id="KW-1003">Cell membrane</keyword>
<feature type="transmembrane region" description="Helical" evidence="7">
    <location>
        <begin position="275"/>
        <end position="301"/>
    </location>
</feature>
<keyword evidence="5 7" id="KW-0472">Membrane</keyword>
<comment type="similarity">
    <text evidence="6">Belongs to the ABC-4 integral membrane protein family.</text>
</comment>
<proteinExistence type="inferred from homology"/>
<dbReference type="PANTHER" id="PTHR30572">
    <property type="entry name" value="MEMBRANE COMPONENT OF TRANSPORTER-RELATED"/>
    <property type="match status" value="1"/>
</dbReference>